<dbReference type="CDD" id="cd00063">
    <property type="entry name" value="FN3"/>
    <property type="match status" value="1"/>
</dbReference>
<evidence type="ECO:0000313" key="2">
    <source>
        <dbReference type="EMBL" id="TMQ65302.1"/>
    </source>
</evidence>
<dbReference type="EMBL" id="VBOY01000072">
    <property type="protein sequence ID" value="TMQ65302.1"/>
    <property type="molecule type" value="Genomic_DNA"/>
</dbReference>
<accession>A0A538TNU9</accession>
<evidence type="ECO:0000259" key="1">
    <source>
        <dbReference type="PROSITE" id="PS50853"/>
    </source>
</evidence>
<feature type="domain" description="Fibronectin type-III" evidence="1">
    <location>
        <begin position="30"/>
        <end position="125"/>
    </location>
</feature>
<dbReference type="InterPro" id="IPR013783">
    <property type="entry name" value="Ig-like_fold"/>
</dbReference>
<dbReference type="SUPFAM" id="SSF49265">
    <property type="entry name" value="Fibronectin type III"/>
    <property type="match status" value="1"/>
</dbReference>
<organism evidence="2 3">
    <name type="scientific">Eiseniibacteriota bacterium</name>
    <dbReference type="NCBI Taxonomy" id="2212470"/>
    <lineage>
        <taxon>Bacteria</taxon>
        <taxon>Candidatus Eiseniibacteriota</taxon>
    </lineage>
</organism>
<dbReference type="PROSITE" id="PS50853">
    <property type="entry name" value="FN3"/>
    <property type="match status" value="1"/>
</dbReference>
<name>A0A538TNU9_UNCEI</name>
<reference evidence="2 3" key="1">
    <citation type="journal article" date="2019" name="Nat. Microbiol.">
        <title>Mediterranean grassland soil C-N compound turnover is dependent on rainfall and depth, and is mediated by genomically divergent microorganisms.</title>
        <authorList>
            <person name="Diamond S."/>
            <person name="Andeer P.F."/>
            <person name="Li Z."/>
            <person name="Crits-Christoph A."/>
            <person name="Burstein D."/>
            <person name="Anantharaman K."/>
            <person name="Lane K.R."/>
            <person name="Thomas B.C."/>
            <person name="Pan C."/>
            <person name="Northen T.R."/>
            <person name="Banfield J.F."/>
        </authorList>
    </citation>
    <scope>NUCLEOTIDE SEQUENCE [LARGE SCALE GENOMIC DNA]</scope>
    <source>
        <strain evidence="2">WS_8</strain>
    </source>
</reference>
<comment type="caution">
    <text evidence="2">The sequence shown here is derived from an EMBL/GenBank/DDBJ whole genome shotgun (WGS) entry which is preliminary data.</text>
</comment>
<dbReference type="InterPro" id="IPR003961">
    <property type="entry name" value="FN3_dom"/>
</dbReference>
<dbReference type="Proteomes" id="UP000316609">
    <property type="component" value="Unassembled WGS sequence"/>
</dbReference>
<dbReference type="PROSITE" id="PS51257">
    <property type="entry name" value="PROKAR_LIPOPROTEIN"/>
    <property type="match status" value="1"/>
</dbReference>
<dbReference type="InterPro" id="IPR036116">
    <property type="entry name" value="FN3_sf"/>
</dbReference>
<sequence length="274" mass="29953">MRATWTFLFAAALTLAGCDDDTVSVRDVVPPAPPRGVYTVTGDQDVWVYWLDNTEPDVAGYRVYVAPCPRGSDCAYQPVGSTTGTSFRVSGLLNGVTRYFGVTAYDRHGNESELSEDILFDTPRPEGFGRSLVNFLDQDAGSGYDFSTAAVQRWDDSSTDMFFGYNGSVYQMFVPLDVDIQDAGYARSLDAVDFAPSGGWSPSGSVELIDGHCYVVWTADDRYAKFRVTDLVAPQLGQPARVVFDWAYQTAAGNPELRARPARGAGGRPLAWVR</sequence>
<proteinExistence type="predicted"/>
<dbReference type="AlphaFoldDB" id="A0A538TNU9"/>
<protein>
    <submittedName>
        <fullName evidence="2">Fibronectin type III domain-containing protein</fullName>
    </submittedName>
</protein>
<evidence type="ECO:0000313" key="3">
    <source>
        <dbReference type="Proteomes" id="UP000316609"/>
    </source>
</evidence>
<gene>
    <name evidence="2" type="ORF">E6K78_07760</name>
</gene>
<dbReference type="Gene3D" id="2.60.40.10">
    <property type="entry name" value="Immunoglobulins"/>
    <property type="match status" value="1"/>
</dbReference>